<dbReference type="Pfam" id="PF04149">
    <property type="entry name" value="DUF397"/>
    <property type="match status" value="1"/>
</dbReference>
<feature type="domain" description="DUF397" evidence="1">
    <location>
        <begin position="11"/>
        <end position="60"/>
    </location>
</feature>
<evidence type="ECO:0000313" key="2">
    <source>
        <dbReference type="EMBL" id="MFE9602010.1"/>
    </source>
</evidence>
<comment type="caution">
    <text evidence="2">The sequence shown here is derived from an EMBL/GenBank/DDBJ whole genome shotgun (WGS) entry which is preliminary data.</text>
</comment>
<organism evidence="2 3">
    <name type="scientific">Streptomyces hokutonensis</name>
    <dbReference type="NCBI Taxonomy" id="1306990"/>
    <lineage>
        <taxon>Bacteria</taxon>
        <taxon>Bacillati</taxon>
        <taxon>Actinomycetota</taxon>
        <taxon>Actinomycetes</taxon>
        <taxon>Kitasatosporales</taxon>
        <taxon>Streptomycetaceae</taxon>
        <taxon>Streptomyces</taxon>
    </lineage>
</organism>
<protein>
    <submittedName>
        <fullName evidence="2">DUF397 domain-containing protein</fullName>
    </submittedName>
</protein>
<dbReference type="EMBL" id="JBIAHM010000009">
    <property type="protein sequence ID" value="MFE9602010.1"/>
    <property type="molecule type" value="Genomic_DNA"/>
</dbReference>
<reference evidence="2 3" key="1">
    <citation type="submission" date="2024-10" db="EMBL/GenBank/DDBJ databases">
        <title>The Natural Products Discovery Center: Release of the First 8490 Sequenced Strains for Exploring Actinobacteria Biosynthetic Diversity.</title>
        <authorList>
            <person name="Kalkreuter E."/>
            <person name="Kautsar S.A."/>
            <person name="Yang D."/>
            <person name="Bader C.D."/>
            <person name="Teijaro C.N."/>
            <person name="Fluegel L."/>
            <person name="Davis C.M."/>
            <person name="Simpson J.R."/>
            <person name="Lauterbach L."/>
            <person name="Steele A.D."/>
            <person name="Gui C."/>
            <person name="Meng S."/>
            <person name="Li G."/>
            <person name="Viehrig K."/>
            <person name="Ye F."/>
            <person name="Su P."/>
            <person name="Kiefer A.F."/>
            <person name="Nichols A."/>
            <person name="Cepeda A.J."/>
            <person name="Yan W."/>
            <person name="Fan B."/>
            <person name="Jiang Y."/>
            <person name="Adhikari A."/>
            <person name="Zheng C.-J."/>
            <person name="Schuster L."/>
            <person name="Cowan T.M."/>
            <person name="Smanski M.J."/>
            <person name="Chevrette M.G."/>
            <person name="De Carvalho L.P.S."/>
            <person name="Shen B."/>
        </authorList>
    </citation>
    <scope>NUCLEOTIDE SEQUENCE [LARGE SCALE GENOMIC DNA]</scope>
    <source>
        <strain evidence="2 3">NPDC006488</strain>
    </source>
</reference>
<gene>
    <name evidence="2" type="ORF">ACFYNQ_26025</name>
</gene>
<dbReference type="RefSeq" id="WP_388109631.1">
    <property type="nucleotide sequence ID" value="NZ_JBIAHM010000009.1"/>
</dbReference>
<evidence type="ECO:0000259" key="1">
    <source>
        <dbReference type="Pfam" id="PF04149"/>
    </source>
</evidence>
<accession>A0ABW6M786</accession>
<dbReference type="InterPro" id="IPR007278">
    <property type="entry name" value="DUF397"/>
</dbReference>
<dbReference type="Proteomes" id="UP001601303">
    <property type="component" value="Unassembled WGS sequence"/>
</dbReference>
<evidence type="ECO:0000313" key="3">
    <source>
        <dbReference type="Proteomes" id="UP001601303"/>
    </source>
</evidence>
<proteinExistence type="predicted"/>
<name>A0ABW6M786_9ACTN</name>
<keyword evidence="3" id="KW-1185">Reference proteome</keyword>
<sequence>MPQAEDGPLIWKTSTYTDSGSCVEWARPTAAVLVRDTKDRERAHVRFSAPAWRAFADWAKTATA</sequence>